<dbReference type="InterPro" id="IPR016181">
    <property type="entry name" value="Acyl_CoA_acyltransferase"/>
</dbReference>
<evidence type="ECO:0000256" key="2">
    <source>
        <dbReference type="ARBA" id="ARBA00023315"/>
    </source>
</evidence>
<gene>
    <name evidence="4" type="ORF">SAMN05421640_1629</name>
</gene>
<keyword evidence="2" id="KW-0012">Acyltransferase</keyword>
<dbReference type="AlphaFoldDB" id="A0A239IEI8"/>
<protein>
    <submittedName>
        <fullName evidence="4">Acetyltransferase (GNAT) domain-containing protein</fullName>
    </submittedName>
</protein>
<dbReference type="PANTHER" id="PTHR43877">
    <property type="entry name" value="AMINOALKYLPHOSPHONATE N-ACETYLTRANSFERASE-RELATED-RELATED"/>
    <property type="match status" value="1"/>
</dbReference>
<dbReference type="OrthoDB" id="9789605at2"/>
<dbReference type="InterPro" id="IPR000182">
    <property type="entry name" value="GNAT_dom"/>
</dbReference>
<keyword evidence="5" id="KW-1185">Reference proteome</keyword>
<organism evidence="4 5">
    <name type="scientific">Ekhidna lutea</name>
    <dbReference type="NCBI Taxonomy" id="447679"/>
    <lineage>
        <taxon>Bacteria</taxon>
        <taxon>Pseudomonadati</taxon>
        <taxon>Bacteroidota</taxon>
        <taxon>Cytophagia</taxon>
        <taxon>Cytophagales</taxon>
        <taxon>Reichenbachiellaceae</taxon>
        <taxon>Ekhidna</taxon>
    </lineage>
</organism>
<dbReference type="Gene3D" id="3.40.630.30">
    <property type="match status" value="2"/>
</dbReference>
<dbReference type="PROSITE" id="PS51186">
    <property type="entry name" value="GNAT"/>
    <property type="match status" value="2"/>
</dbReference>
<dbReference type="GO" id="GO:0016747">
    <property type="term" value="F:acyltransferase activity, transferring groups other than amino-acyl groups"/>
    <property type="evidence" value="ECO:0007669"/>
    <property type="project" value="InterPro"/>
</dbReference>
<feature type="domain" description="N-acetyltransferase" evidence="3">
    <location>
        <begin position="154"/>
        <end position="275"/>
    </location>
</feature>
<sequence length="275" mass="31161">MNIRLISEGDFEKLFHAFKAAFTDNAVKLQPTRDEFSYRIHKKLKFNMDISAVGFDGNEMTGFILHSSNLYQGIPTAYNGGTGVLPGFRNQKMAEKMYEFLIPKIQAKFLARILLEVVEGNQKAISLYEKIGFTFKRRFHCYKLTETFKLDSDILITEGKISEVNFNFNDFEPSFIDSSEHLKIGNEKVLLAKDQSEVIGYVIMQPHLGRISQLAVSGFHRSKGVGEALVSAAQAAAKKPLTIMNIPDDEFGFDAFLKKCGFQNQVNQYEMELII</sequence>
<dbReference type="RefSeq" id="WP_089356376.1">
    <property type="nucleotide sequence ID" value="NZ_FZPD01000003.1"/>
</dbReference>
<dbReference type="EMBL" id="FZPD01000003">
    <property type="protein sequence ID" value="SNS91971.1"/>
    <property type="molecule type" value="Genomic_DNA"/>
</dbReference>
<dbReference type="SUPFAM" id="SSF55729">
    <property type="entry name" value="Acyl-CoA N-acyltransferases (Nat)"/>
    <property type="match status" value="2"/>
</dbReference>
<evidence type="ECO:0000313" key="4">
    <source>
        <dbReference type="EMBL" id="SNS91971.1"/>
    </source>
</evidence>
<proteinExistence type="predicted"/>
<dbReference type="Pfam" id="PF00583">
    <property type="entry name" value="Acetyltransf_1"/>
    <property type="match status" value="1"/>
</dbReference>
<dbReference type="CDD" id="cd04301">
    <property type="entry name" value="NAT_SF"/>
    <property type="match status" value="1"/>
</dbReference>
<dbReference type="InterPro" id="IPR050832">
    <property type="entry name" value="Bact_Acetyltransf"/>
</dbReference>
<reference evidence="4 5" key="1">
    <citation type="submission" date="2017-06" db="EMBL/GenBank/DDBJ databases">
        <authorList>
            <person name="Kim H.J."/>
            <person name="Triplett B.A."/>
        </authorList>
    </citation>
    <scope>NUCLEOTIDE SEQUENCE [LARGE SCALE GENOMIC DNA]</scope>
    <source>
        <strain evidence="4 5">DSM 19307</strain>
    </source>
</reference>
<keyword evidence="1 4" id="KW-0808">Transferase</keyword>
<name>A0A239IEI8_EKHLU</name>
<evidence type="ECO:0000256" key="1">
    <source>
        <dbReference type="ARBA" id="ARBA00022679"/>
    </source>
</evidence>
<evidence type="ECO:0000259" key="3">
    <source>
        <dbReference type="PROSITE" id="PS51186"/>
    </source>
</evidence>
<evidence type="ECO:0000313" key="5">
    <source>
        <dbReference type="Proteomes" id="UP000198393"/>
    </source>
</evidence>
<feature type="domain" description="N-acetyltransferase" evidence="3">
    <location>
        <begin position="1"/>
        <end position="151"/>
    </location>
</feature>
<dbReference type="Proteomes" id="UP000198393">
    <property type="component" value="Unassembled WGS sequence"/>
</dbReference>
<dbReference type="Pfam" id="PF13508">
    <property type="entry name" value="Acetyltransf_7"/>
    <property type="match status" value="1"/>
</dbReference>
<accession>A0A239IEI8</accession>